<reference evidence="10 11" key="1">
    <citation type="submission" date="2016-07" db="EMBL/GenBank/DDBJ databases">
        <title>Pervasive Adenine N6-methylation of Active Genes in Fungi.</title>
        <authorList>
            <consortium name="DOE Joint Genome Institute"/>
            <person name="Mondo S.J."/>
            <person name="Dannebaum R.O."/>
            <person name="Kuo R.C."/>
            <person name="Labutti K."/>
            <person name="Haridas S."/>
            <person name="Kuo A."/>
            <person name="Salamov A."/>
            <person name="Ahrendt S.R."/>
            <person name="Lipzen A."/>
            <person name="Sullivan W."/>
            <person name="Andreopoulos W.B."/>
            <person name="Clum A."/>
            <person name="Lindquist E."/>
            <person name="Daum C."/>
            <person name="Ramamoorthy G.K."/>
            <person name="Gryganskyi A."/>
            <person name="Culley D."/>
            <person name="Magnuson J.K."/>
            <person name="James T.Y."/>
            <person name="O'Malley M.A."/>
            <person name="Stajich J.E."/>
            <person name="Spatafora J.W."/>
            <person name="Visel A."/>
            <person name="Grigoriev I.V."/>
        </authorList>
    </citation>
    <scope>NUCLEOTIDE SEQUENCE [LARGE SCALE GENOMIC DNA]</scope>
    <source>
        <strain evidence="10 11">JEL800</strain>
    </source>
</reference>
<dbReference type="EC" id="6.3.5.-" evidence="8"/>
<dbReference type="NCBIfam" id="NF004014">
    <property type="entry name" value="PRK05477.1-4"/>
    <property type="match status" value="1"/>
</dbReference>
<dbReference type="InterPro" id="IPR004413">
    <property type="entry name" value="GatB"/>
</dbReference>
<dbReference type="GO" id="GO:0032543">
    <property type="term" value="P:mitochondrial translation"/>
    <property type="evidence" value="ECO:0007669"/>
    <property type="project" value="UniProtKB-UniRule"/>
</dbReference>
<evidence type="ECO:0000256" key="4">
    <source>
        <dbReference type="ARBA" id="ARBA00022840"/>
    </source>
</evidence>
<dbReference type="GO" id="GO:0016740">
    <property type="term" value="F:transferase activity"/>
    <property type="evidence" value="ECO:0007669"/>
    <property type="project" value="UniProtKB-KW"/>
</dbReference>
<keyword evidence="3 8" id="KW-0547">Nucleotide-binding</keyword>
<dbReference type="SUPFAM" id="SSF89095">
    <property type="entry name" value="GatB/YqeY motif"/>
    <property type="match status" value="1"/>
</dbReference>
<evidence type="ECO:0000313" key="11">
    <source>
        <dbReference type="Proteomes" id="UP000193642"/>
    </source>
</evidence>
<dbReference type="GO" id="GO:0030956">
    <property type="term" value="C:glutamyl-tRNA(Gln) amidotransferase complex"/>
    <property type="evidence" value="ECO:0007669"/>
    <property type="project" value="UniProtKB-UniRule"/>
</dbReference>
<evidence type="ECO:0000256" key="2">
    <source>
        <dbReference type="ARBA" id="ARBA00022598"/>
    </source>
</evidence>
<dbReference type="STRING" id="329046.A0A1Y2BPV0"/>
<name>A0A1Y2BPV0_9FUNG</name>
<dbReference type="FunFam" id="1.10.10.410:FF:000001">
    <property type="entry name" value="Aspartyl/glutamyl-tRNA(Asn/Gln) amidotransferase subunit B"/>
    <property type="match status" value="1"/>
</dbReference>
<proteinExistence type="inferred from homology"/>
<comment type="caution">
    <text evidence="10">The sequence shown here is derived from an EMBL/GenBank/DDBJ whole genome shotgun (WGS) entry which is preliminary data.</text>
</comment>
<evidence type="ECO:0000313" key="10">
    <source>
        <dbReference type="EMBL" id="ORY36195.1"/>
    </source>
</evidence>
<evidence type="ECO:0000259" key="9">
    <source>
        <dbReference type="SMART" id="SM00845"/>
    </source>
</evidence>
<dbReference type="EMBL" id="MCGO01000057">
    <property type="protein sequence ID" value="ORY36195.1"/>
    <property type="molecule type" value="Genomic_DNA"/>
</dbReference>
<dbReference type="InterPro" id="IPR018027">
    <property type="entry name" value="Asn/Gln_amidotransferase"/>
</dbReference>
<keyword evidence="5 8" id="KW-0648">Protein biosynthesis</keyword>
<dbReference type="Gene3D" id="1.10.10.410">
    <property type="match status" value="1"/>
</dbReference>
<dbReference type="NCBIfam" id="NF004012">
    <property type="entry name" value="PRK05477.1-2"/>
    <property type="match status" value="1"/>
</dbReference>
<dbReference type="OrthoDB" id="1722066at2759"/>
<dbReference type="GO" id="GO:0005739">
    <property type="term" value="C:mitochondrion"/>
    <property type="evidence" value="ECO:0007669"/>
    <property type="project" value="UniProtKB-SubCell"/>
</dbReference>
<comment type="function">
    <text evidence="8">Allows the formation of correctly charged Gln-tRNA(Gln) through the transamidation of misacylated Glu-tRNA(Gln) in the mitochondria. The reaction takes place in the presence of glutamine and ATP through an activated gamma-phospho-Glu-tRNA(Gln).</text>
</comment>
<dbReference type="InterPro" id="IPR014746">
    <property type="entry name" value="Gln_synth/guanido_kin_cat_dom"/>
</dbReference>
<dbReference type="SUPFAM" id="SSF55931">
    <property type="entry name" value="Glutamine synthetase/guanido kinase"/>
    <property type="match status" value="1"/>
</dbReference>
<dbReference type="PANTHER" id="PTHR11659:SF0">
    <property type="entry name" value="GLUTAMYL-TRNA(GLN) AMIDOTRANSFERASE SUBUNIT B, MITOCHONDRIAL"/>
    <property type="match status" value="1"/>
</dbReference>
<keyword evidence="2 8" id="KW-0436">Ligase</keyword>
<comment type="catalytic activity">
    <reaction evidence="6">
        <text>L-aspartyl-tRNA(Asn) + L-glutamine + ATP + H2O = L-asparaginyl-tRNA(Asn) + L-glutamate + ADP + phosphate + 2 H(+)</text>
        <dbReference type="Rhea" id="RHEA:14513"/>
        <dbReference type="Rhea" id="RHEA-COMP:9674"/>
        <dbReference type="Rhea" id="RHEA-COMP:9677"/>
        <dbReference type="ChEBI" id="CHEBI:15377"/>
        <dbReference type="ChEBI" id="CHEBI:15378"/>
        <dbReference type="ChEBI" id="CHEBI:29985"/>
        <dbReference type="ChEBI" id="CHEBI:30616"/>
        <dbReference type="ChEBI" id="CHEBI:43474"/>
        <dbReference type="ChEBI" id="CHEBI:58359"/>
        <dbReference type="ChEBI" id="CHEBI:78515"/>
        <dbReference type="ChEBI" id="CHEBI:78516"/>
        <dbReference type="ChEBI" id="CHEBI:456216"/>
    </reaction>
</comment>
<gene>
    <name evidence="10" type="ORF">BCR33DRAFT_701865</name>
</gene>
<dbReference type="GO" id="GO:0050567">
    <property type="term" value="F:glutaminyl-tRNA synthase (glutamine-hydrolyzing) activity"/>
    <property type="evidence" value="ECO:0007669"/>
    <property type="project" value="UniProtKB-UniRule"/>
</dbReference>
<evidence type="ECO:0000256" key="3">
    <source>
        <dbReference type="ARBA" id="ARBA00022741"/>
    </source>
</evidence>
<dbReference type="GO" id="GO:0050566">
    <property type="term" value="F:asparaginyl-tRNA synthase (glutamine-hydrolyzing) activity"/>
    <property type="evidence" value="ECO:0007669"/>
    <property type="project" value="RHEA"/>
</dbReference>
<keyword evidence="10" id="KW-0808">Transferase</keyword>
<dbReference type="InterPro" id="IPR023168">
    <property type="entry name" value="GatB_Yqey_C_2"/>
</dbReference>
<dbReference type="Pfam" id="PF02934">
    <property type="entry name" value="GatB_N"/>
    <property type="match status" value="1"/>
</dbReference>
<accession>A0A1Y2BPV0</accession>
<evidence type="ECO:0000256" key="8">
    <source>
        <dbReference type="HAMAP-Rule" id="MF_03147"/>
    </source>
</evidence>
<dbReference type="NCBIfam" id="TIGR00133">
    <property type="entry name" value="gatB"/>
    <property type="match status" value="1"/>
</dbReference>
<dbReference type="InterPro" id="IPR017959">
    <property type="entry name" value="Asn/Gln-tRNA_amidoTrfase_suB/E"/>
</dbReference>
<dbReference type="Proteomes" id="UP000193642">
    <property type="component" value="Unassembled WGS sequence"/>
</dbReference>
<dbReference type="SMART" id="SM00845">
    <property type="entry name" value="GatB_Yqey"/>
    <property type="match status" value="1"/>
</dbReference>
<dbReference type="PANTHER" id="PTHR11659">
    <property type="entry name" value="GLUTAMYL-TRNA GLN AMIDOTRANSFERASE SUBUNIT B MITOCHONDRIAL AND PROKARYOTIC PET112-RELATED"/>
    <property type="match status" value="1"/>
</dbReference>
<comment type="catalytic activity">
    <reaction evidence="7 8">
        <text>L-glutamyl-tRNA(Gln) + L-glutamine + ATP + H2O = L-glutaminyl-tRNA(Gln) + L-glutamate + ADP + phosphate + H(+)</text>
        <dbReference type="Rhea" id="RHEA:17521"/>
        <dbReference type="Rhea" id="RHEA-COMP:9681"/>
        <dbReference type="Rhea" id="RHEA-COMP:9684"/>
        <dbReference type="ChEBI" id="CHEBI:15377"/>
        <dbReference type="ChEBI" id="CHEBI:15378"/>
        <dbReference type="ChEBI" id="CHEBI:29985"/>
        <dbReference type="ChEBI" id="CHEBI:30616"/>
        <dbReference type="ChEBI" id="CHEBI:43474"/>
        <dbReference type="ChEBI" id="CHEBI:58359"/>
        <dbReference type="ChEBI" id="CHEBI:78520"/>
        <dbReference type="ChEBI" id="CHEBI:78521"/>
        <dbReference type="ChEBI" id="CHEBI:456216"/>
    </reaction>
</comment>
<evidence type="ECO:0000256" key="5">
    <source>
        <dbReference type="ARBA" id="ARBA00022917"/>
    </source>
</evidence>
<feature type="domain" description="Asn/Gln amidotransferase" evidence="9">
    <location>
        <begin position="335"/>
        <end position="494"/>
    </location>
</feature>
<organism evidence="10 11">
    <name type="scientific">Rhizoclosmatium globosum</name>
    <dbReference type="NCBI Taxonomy" id="329046"/>
    <lineage>
        <taxon>Eukaryota</taxon>
        <taxon>Fungi</taxon>
        <taxon>Fungi incertae sedis</taxon>
        <taxon>Chytridiomycota</taxon>
        <taxon>Chytridiomycota incertae sedis</taxon>
        <taxon>Chytridiomycetes</taxon>
        <taxon>Chytridiales</taxon>
        <taxon>Chytriomycetaceae</taxon>
        <taxon>Rhizoclosmatium</taxon>
    </lineage>
</organism>
<evidence type="ECO:0000256" key="7">
    <source>
        <dbReference type="ARBA" id="ARBA00047913"/>
    </source>
</evidence>
<comment type="subcellular location">
    <subcellularLocation>
        <location evidence="8">Mitochondrion</location>
    </subcellularLocation>
</comment>
<keyword evidence="11" id="KW-1185">Reference proteome</keyword>
<dbReference type="AlphaFoldDB" id="A0A1Y2BPV0"/>
<dbReference type="GO" id="GO:0070681">
    <property type="term" value="P:glutaminyl-tRNAGln biosynthesis via transamidation"/>
    <property type="evidence" value="ECO:0007669"/>
    <property type="project" value="UniProtKB-UniRule"/>
</dbReference>
<comment type="similarity">
    <text evidence="1 8">Belongs to the GatB/GatE family. GatB subfamily.</text>
</comment>
<dbReference type="HAMAP" id="MF_00121">
    <property type="entry name" value="GatB"/>
    <property type="match status" value="1"/>
</dbReference>
<dbReference type="Pfam" id="PF02637">
    <property type="entry name" value="GatB_Yqey"/>
    <property type="match status" value="1"/>
</dbReference>
<dbReference type="GO" id="GO:0005524">
    <property type="term" value="F:ATP binding"/>
    <property type="evidence" value="ECO:0007669"/>
    <property type="project" value="UniProtKB-KW"/>
</dbReference>
<dbReference type="InterPro" id="IPR006075">
    <property type="entry name" value="Asn/Gln-tRNA_Trfase_suB/E_cat"/>
</dbReference>
<dbReference type="InterPro" id="IPR003789">
    <property type="entry name" value="Asn/Gln_tRNA_amidoTrase-B-like"/>
</dbReference>
<sequence length="497" mass="54923">MTKYIPVIGLEVHAQIKTATKLFSASPAFASRLTDAPNSNVSLFDAAFPGSLPILNKDCVRLALKTALALDSSINKRSTFDRKHYFYPDLPHGYQITQHFNPFAKGGHLSLTKHDGLANQKLFRIQQIQIEQDSGKLIKPNFAATPQVHVDLNRAGVGVLEIVTEPDFSSADEVVAFMKKMQRLLWHIGASSSDMDEGAWRCDVNISVQKEGSSEYGVRTELKHVSKFSVVKTAIEFEVARQIELLEKGLPVLQETMGLDENGHTVRLRGKEDAPDYRYMPEPDLPAMVITDALIDHVRATMPESLDVRRERLETEYGLSAFHIGVLMDEPGAVEYYEELAKGRDKAKALSWLTSVLFAQLNKNEIRLLQCPVGVHEFGQLIDLVEGGKVSGLRGKDVLRIMFENSLTLEGAKKPSALDIATQQDWLIGGGAEGGATDLLEKLIGDLINKHPDLVKAIKGGKTRKLKFFSGEVMKATKGKADPVLVDRILKSKIGVE</sequence>
<keyword evidence="4 8" id="KW-0067">ATP-binding</keyword>
<keyword evidence="8" id="KW-0496">Mitochondrion</keyword>
<protein>
    <recommendedName>
        <fullName evidence="8">Glutamyl-tRNA(Gln) amidotransferase subunit B, mitochondrial</fullName>
        <shortName evidence="8">Glu-AdT subunit B</shortName>
        <ecNumber evidence="8">6.3.5.-</ecNumber>
    </recommendedName>
</protein>
<evidence type="ECO:0000256" key="6">
    <source>
        <dbReference type="ARBA" id="ARBA00047380"/>
    </source>
</evidence>
<comment type="subunit">
    <text evidence="8">Subunit of the heterotrimeric GatCAB amidotransferase (AdT) complex, composed of A, B and C subunits.</text>
</comment>
<evidence type="ECO:0000256" key="1">
    <source>
        <dbReference type="ARBA" id="ARBA00005306"/>
    </source>
</evidence>